<keyword evidence="1" id="KW-0472">Membrane</keyword>
<feature type="signal peptide" evidence="2">
    <location>
        <begin position="1"/>
        <end position="23"/>
    </location>
</feature>
<keyword evidence="5" id="KW-1185">Reference proteome</keyword>
<dbReference type="Proteomes" id="UP000466586">
    <property type="component" value="Unassembled WGS sequence"/>
</dbReference>
<feature type="domain" description="DUF4349" evidence="3">
    <location>
        <begin position="47"/>
        <end position="272"/>
    </location>
</feature>
<proteinExistence type="predicted"/>
<dbReference type="Pfam" id="PF14257">
    <property type="entry name" value="DUF4349"/>
    <property type="match status" value="1"/>
</dbReference>
<gene>
    <name evidence="4" type="ORF">GS399_02900</name>
</gene>
<keyword evidence="2" id="KW-0732">Signal</keyword>
<comment type="caution">
    <text evidence="4">The sequence shown here is derived from an EMBL/GenBank/DDBJ whole genome shotgun (WGS) entry which is preliminary data.</text>
</comment>
<evidence type="ECO:0000256" key="1">
    <source>
        <dbReference type="SAM" id="Phobius"/>
    </source>
</evidence>
<protein>
    <submittedName>
        <fullName evidence="4">DUF4349 domain-containing protein</fullName>
    </submittedName>
</protein>
<dbReference type="RefSeq" id="WP_160843068.1">
    <property type="nucleotide sequence ID" value="NZ_WVHT01000001.1"/>
</dbReference>
<dbReference type="PROSITE" id="PS51257">
    <property type="entry name" value="PROKAR_LIPOPROTEIN"/>
    <property type="match status" value="1"/>
</dbReference>
<accession>A0A7K1Y5Q0</accession>
<feature type="transmembrane region" description="Helical" evidence="1">
    <location>
        <begin position="247"/>
        <end position="272"/>
    </location>
</feature>
<evidence type="ECO:0000256" key="2">
    <source>
        <dbReference type="SAM" id="SignalP"/>
    </source>
</evidence>
<organism evidence="4 5">
    <name type="scientific">Hufsiella arboris</name>
    <dbReference type="NCBI Taxonomy" id="2695275"/>
    <lineage>
        <taxon>Bacteria</taxon>
        <taxon>Pseudomonadati</taxon>
        <taxon>Bacteroidota</taxon>
        <taxon>Sphingobacteriia</taxon>
        <taxon>Sphingobacteriales</taxon>
        <taxon>Sphingobacteriaceae</taxon>
        <taxon>Hufsiella</taxon>
    </lineage>
</organism>
<dbReference type="AlphaFoldDB" id="A0A7K1Y5Q0"/>
<evidence type="ECO:0000313" key="4">
    <source>
        <dbReference type="EMBL" id="MXV49905.1"/>
    </source>
</evidence>
<reference evidence="4 5" key="1">
    <citation type="submission" date="2019-11" db="EMBL/GenBank/DDBJ databases">
        <title>Pedobacter sp. HMF7647 Genome sequencing and assembly.</title>
        <authorList>
            <person name="Kang H."/>
            <person name="Kim H."/>
            <person name="Joh K."/>
        </authorList>
    </citation>
    <scope>NUCLEOTIDE SEQUENCE [LARGE SCALE GENOMIC DNA]</scope>
    <source>
        <strain evidence="4 5">HMF7647</strain>
    </source>
</reference>
<keyword evidence="1" id="KW-1133">Transmembrane helix</keyword>
<sequence length="283" mass="32128">MKKIFLITILSGAALLFSCNANKTESEATAEASDSVTTNYSANDSVKLVKSATIDFKVKDVYNSANALKKAVAEQRGLVTNQTIDSYEDGSKTLQVSNDSMQVITSYVTKANMLVRVPAENLDHFLEQVSVNADYIKSLNVLVEDKSFQYLSSRLKQQNRDRLYENELNKKHKTGEAIDLIGQKDQAIDNLVSNRQINRDVQYSTIELSFYQDAAIRKEIVANTDLSYYQLPFSRSMSDAFANGWNYFLRIVIAIMNLWVFILVGVGVWVWYRYYRVRKISGV</sequence>
<keyword evidence="1" id="KW-0812">Transmembrane</keyword>
<dbReference type="EMBL" id="WVHT01000001">
    <property type="protein sequence ID" value="MXV49905.1"/>
    <property type="molecule type" value="Genomic_DNA"/>
</dbReference>
<name>A0A7K1Y5Q0_9SPHI</name>
<feature type="chain" id="PRO_5029801987" evidence="2">
    <location>
        <begin position="24"/>
        <end position="283"/>
    </location>
</feature>
<evidence type="ECO:0000259" key="3">
    <source>
        <dbReference type="Pfam" id="PF14257"/>
    </source>
</evidence>
<evidence type="ECO:0000313" key="5">
    <source>
        <dbReference type="Proteomes" id="UP000466586"/>
    </source>
</evidence>
<dbReference type="InterPro" id="IPR025645">
    <property type="entry name" value="DUF4349"/>
</dbReference>